<evidence type="ECO:0000313" key="3">
    <source>
        <dbReference type="EMBL" id="MDT0265676.1"/>
    </source>
</evidence>
<reference evidence="4" key="1">
    <citation type="submission" date="2023-07" db="EMBL/GenBank/DDBJ databases">
        <title>30 novel species of actinomycetes from the DSMZ collection.</title>
        <authorList>
            <person name="Nouioui I."/>
        </authorList>
    </citation>
    <scope>NUCLEOTIDE SEQUENCE [LARGE SCALE GENOMIC DNA]</scope>
    <source>
        <strain evidence="4">DSM 44915</strain>
    </source>
</reference>
<keyword evidence="1" id="KW-0812">Transmembrane</keyword>
<proteinExistence type="predicted"/>
<sequence length="75" mass="8184">MPRGEGISVGVIMGVVSAGFLLAAVIGPRRLWWWLKAWSYRNPEQNEPSEAAFAVQRAAYVGFAIVSFMIAVNTA</sequence>
<evidence type="ECO:0000256" key="1">
    <source>
        <dbReference type="SAM" id="Phobius"/>
    </source>
</evidence>
<dbReference type="InterPro" id="IPR045679">
    <property type="entry name" value="DUF6199"/>
</dbReference>
<feature type="transmembrane region" description="Helical" evidence="1">
    <location>
        <begin position="6"/>
        <end position="26"/>
    </location>
</feature>
<name>A0ABU2JL19_9ACTN</name>
<feature type="domain" description="DUF6199" evidence="2">
    <location>
        <begin position="13"/>
        <end position="72"/>
    </location>
</feature>
<gene>
    <name evidence="3" type="ORF">RM844_05155</name>
</gene>
<comment type="caution">
    <text evidence="3">The sequence shown here is derived from an EMBL/GenBank/DDBJ whole genome shotgun (WGS) entry which is preliminary data.</text>
</comment>
<dbReference type="Proteomes" id="UP001183410">
    <property type="component" value="Unassembled WGS sequence"/>
</dbReference>
<accession>A0ABU2JL19</accession>
<evidence type="ECO:0000259" key="2">
    <source>
        <dbReference type="Pfam" id="PF19701"/>
    </source>
</evidence>
<dbReference type="EMBL" id="JAVREO010000002">
    <property type="protein sequence ID" value="MDT0265676.1"/>
    <property type="molecule type" value="Genomic_DNA"/>
</dbReference>
<dbReference type="Pfam" id="PF19701">
    <property type="entry name" value="DUF6199"/>
    <property type="match status" value="1"/>
</dbReference>
<keyword evidence="1" id="KW-1133">Transmembrane helix</keyword>
<protein>
    <recommendedName>
        <fullName evidence="2">DUF6199 domain-containing protein</fullName>
    </recommendedName>
</protein>
<dbReference type="RefSeq" id="WP_311665204.1">
    <property type="nucleotide sequence ID" value="NZ_JAVREO010000002.1"/>
</dbReference>
<evidence type="ECO:0000313" key="4">
    <source>
        <dbReference type="Proteomes" id="UP001183410"/>
    </source>
</evidence>
<keyword evidence="4" id="KW-1185">Reference proteome</keyword>
<organism evidence="3 4">
    <name type="scientific">Streptomyces chisholmiae</name>
    <dbReference type="NCBI Taxonomy" id="3075540"/>
    <lineage>
        <taxon>Bacteria</taxon>
        <taxon>Bacillati</taxon>
        <taxon>Actinomycetota</taxon>
        <taxon>Actinomycetes</taxon>
        <taxon>Kitasatosporales</taxon>
        <taxon>Streptomycetaceae</taxon>
        <taxon>Streptomyces</taxon>
    </lineage>
</organism>
<keyword evidence="1" id="KW-0472">Membrane</keyword>